<evidence type="ECO:0000256" key="7">
    <source>
        <dbReference type="ARBA" id="ARBA00023136"/>
    </source>
</evidence>
<dbReference type="PANTHER" id="PTHR21461">
    <property type="entry name" value="GLYCOSYLTRANSFERASE FAMILY 92 PROTEIN"/>
    <property type="match status" value="1"/>
</dbReference>
<keyword evidence="6" id="KW-1133">Transmembrane helix</keyword>
<protein>
    <recommendedName>
        <fullName evidence="8">Glycosyltransferase family 92 protein</fullName>
        <ecNumber evidence="8">2.4.1.-</ecNumber>
    </recommendedName>
</protein>
<evidence type="ECO:0000256" key="3">
    <source>
        <dbReference type="ARBA" id="ARBA00022676"/>
    </source>
</evidence>
<comment type="caution">
    <text evidence="9">The sequence shown here is derived from an EMBL/GenBank/DDBJ whole genome shotgun (WGS) entry which is preliminary data.</text>
</comment>
<dbReference type="GO" id="GO:0016757">
    <property type="term" value="F:glycosyltransferase activity"/>
    <property type="evidence" value="ECO:0007669"/>
    <property type="project" value="UniProtKB-UniRule"/>
</dbReference>
<keyword evidence="5" id="KW-0812">Transmembrane</keyword>
<dbReference type="EMBL" id="VCGU01000011">
    <property type="protein sequence ID" value="TRY67033.1"/>
    <property type="molecule type" value="Genomic_DNA"/>
</dbReference>
<evidence type="ECO:0000313" key="10">
    <source>
        <dbReference type="Proteomes" id="UP000318571"/>
    </source>
</evidence>
<accession>A0A553NNK9</accession>
<evidence type="ECO:0000256" key="2">
    <source>
        <dbReference type="ARBA" id="ARBA00007647"/>
    </source>
</evidence>
<dbReference type="InterPro" id="IPR008166">
    <property type="entry name" value="Glyco_transf_92"/>
</dbReference>
<dbReference type="GO" id="GO:0016020">
    <property type="term" value="C:membrane"/>
    <property type="evidence" value="ECO:0007669"/>
    <property type="project" value="UniProtKB-SubCell"/>
</dbReference>
<evidence type="ECO:0000256" key="1">
    <source>
        <dbReference type="ARBA" id="ARBA00004167"/>
    </source>
</evidence>
<sequence>MWFQNGNEGVTSRSTAVKYLNHGQSDSEEYKRTTHEEYYEAFMADFPIPNEFGTAIPLMVSLVENECDQASNLLKVIHEKPIEKRQFAICTRTLFFPKDEVFPLLMEWIEMNLALGVSKILVYILNVGPKIQTVLEYYKNMGVLEYYGMTWPGANPQTAFLQHDLWNKVLWFDTVLDHFAFHDCLYRHLYSYEASFDMVSTYLSLLDVDEIIMPVQGMNWKILVDNLVLDPEESPWNNSNEDEWDSLLFRHFFFFGNQSKPFKSKFRILNNDLRSKDHFGYNQVKGFFRTRTTEIMFNHYPVRCVTNNGSCQIATADPSYARLNHYRNVCQSLKVMLPPELCEKFKTELEADDLADRFAKTVMQGMARASQHLLKRGISMNAEFDFGLTV</sequence>
<gene>
    <name evidence="9" type="ORF">TCAL_03477</name>
</gene>
<dbReference type="GO" id="GO:0005737">
    <property type="term" value="C:cytoplasm"/>
    <property type="evidence" value="ECO:0007669"/>
    <property type="project" value="TreeGrafter"/>
</dbReference>
<evidence type="ECO:0000256" key="5">
    <source>
        <dbReference type="ARBA" id="ARBA00022692"/>
    </source>
</evidence>
<evidence type="ECO:0000256" key="4">
    <source>
        <dbReference type="ARBA" id="ARBA00022679"/>
    </source>
</evidence>
<proteinExistence type="inferred from homology"/>
<keyword evidence="7" id="KW-0472">Membrane</keyword>
<evidence type="ECO:0000256" key="6">
    <source>
        <dbReference type="ARBA" id="ARBA00022989"/>
    </source>
</evidence>
<evidence type="ECO:0000313" key="9">
    <source>
        <dbReference type="EMBL" id="TRY67033.1"/>
    </source>
</evidence>
<dbReference type="AlphaFoldDB" id="A0A553NNK9"/>
<dbReference type="PANTHER" id="PTHR21461:SF69">
    <property type="entry name" value="GLYCOSYLTRANSFERASE FAMILY 92 PROTEIN"/>
    <property type="match status" value="1"/>
</dbReference>
<keyword evidence="4 8" id="KW-0808">Transferase</keyword>
<keyword evidence="10" id="KW-1185">Reference proteome</keyword>
<evidence type="ECO:0000256" key="8">
    <source>
        <dbReference type="RuleBase" id="RU366017"/>
    </source>
</evidence>
<organism evidence="9 10">
    <name type="scientific">Tigriopus californicus</name>
    <name type="common">Marine copepod</name>
    <dbReference type="NCBI Taxonomy" id="6832"/>
    <lineage>
        <taxon>Eukaryota</taxon>
        <taxon>Metazoa</taxon>
        <taxon>Ecdysozoa</taxon>
        <taxon>Arthropoda</taxon>
        <taxon>Crustacea</taxon>
        <taxon>Multicrustacea</taxon>
        <taxon>Hexanauplia</taxon>
        <taxon>Copepoda</taxon>
        <taxon>Harpacticoida</taxon>
        <taxon>Harpacticidae</taxon>
        <taxon>Tigriopus</taxon>
    </lineage>
</organism>
<name>A0A553NNK9_TIGCA</name>
<keyword evidence="3 8" id="KW-0328">Glycosyltransferase</keyword>
<dbReference type="Proteomes" id="UP000318571">
    <property type="component" value="Chromosome 4"/>
</dbReference>
<dbReference type="EC" id="2.4.1.-" evidence="8"/>
<comment type="similarity">
    <text evidence="2 8">Belongs to the glycosyltransferase 92 family.</text>
</comment>
<reference evidence="9 10" key="1">
    <citation type="journal article" date="2018" name="Nat. Ecol. Evol.">
        <title>Genomic signatures of mitonuclear coevolution across populations of Tigriopus californicus.</title>
        <authorList>
            <person name="Barreto F.S."/>
            <person name="Watson E.T."/>
            <person name="Lima T.G."/>
            <person name="Willett C.S."/>
            <person name="Edmands S."/>
            <person name="Li W."/>
            <person name="Burton R.S."/>
        </authorList>
    </citation>
    <scope>NUCLEOTIDE SEQUENCE [LARGE SCALE GENOMIC DNA]</scope>
    <source>
        <strain evidence="9 10">San Diego</strain>
    </source>
</reference>
<dbReference type="Pfam" id="PF01697">
    <property type="entry name" value="Glyco_transf_92"/>
    <property type="match status" value="1"/>
</dbReference>
<comment type="subcellular location">
    <subcellularLocation>
        <location evidence="1">Membrane</location>
        <topology evidence="1">Single-pass membrane protein</topology>
    </subcellularLocation>
</comment>